<feature type="region of interest" description="Disordered" evidence="1">
    <location>
        <begin position="83"/>
        <end position="132"/>
    </location>
</feature>
<gene>
    <name evidence="2" type="ORF">PV327_004577</name>
</gene>
<sequence length="292" mass="31757">MACKLCLNITRWCLVGLILVGVISSFALASVESDSSYFHYDVNSRSNNIVEHEFLQDELHGVSSRRFRRAAVPSVSTMALQTPVLSQKPQVPTDKPQEPSMIKTENSTASNVTYSTDSATNSTTTEASSSSVTTTTVKADAGTNEKSATIIVSQPIIPVTGQPKSKKITMISTLKHPISTDKLQYFSNKPSLLRNNNVFDVVVTEISDENTTKLKVLDDASSESFTRPSNTPKIDDQVNETVTENPTAQIANTSFNVLNSSNVLSNIQNNSAPDKIKVKNPTPTKTVKEIKS</sequence>
<dbReference type="AlphaFoldDB" id="A0AA39KMU8"/>
<dbReference type="Proteomes" id="UP001168972">
    <property type="component" value="Unassembled WGS sequence"/>
</dbReference>
<evidence type="ECO:0000256" key="1">
    <source>
        <dbReference type="SAM" id="MobiDB-lite"/>
    </source>
</evidence>
<reference evidence="2" key="2">
    <citation type="submission" date="2023-03" db="EMBL/GenBank/DDBJ databases">
        <authorList>
            <person name="Inwood S.N."/>
            <person name="Skelly J.G."/>
            <person name="Guhlin J."/>
            <person name="Harrop T.W.R."/>
            <person name="Goldson S.G."/>
            <person name="Dearden P.K."/>
        </authorList>
    </citation>
    <scope>NUCLEOTIDE SEQUENCE</scope>
    <source>
        <strain evidence="2">Lincoln</strain>
        <tissue evidence="2">Whole body</tissue>
    </source>
</reference>
<name>A0AA39KMU8_MICHY</name>
<feature type="compositionally biased region" description="Polar residues" evidence="1">
    <location>
        <begin position="103"/>
        <end position="112"/>
    </location>
</feature>
<evidence type="ECO:0000313" key="2">
    <source>
        <dbReference type="EMBL" id="KAK0167141.1"/>
    </source>
</evidence>
<reference evidence="2" key="1">
    <citation type="journal article" date="2023" name="bioRxiv">
        <title>Scaffold-level genome assemblies of two parasitoid biocontrol wasps reveal the parthenogenesis mechanism and an associated novel virus.</title>
        <authorList>
            <person name="Inwood S."/>
            <person name="Skelly J."/>
            <person name="Guhlin J."/>
            <person name="Harrop T."/>
            <person name="Goldson S."/>
            <person name="Dearden P."/>
        </authorList>
    </citation>
    <scope>NUCLEOTIDE SEQUENCE</scope>
    <source>
        <strain evidence="2">Lincoln</strain>
        <tissue evidence="2">Whole body</tissue>
    </source>
</reference>
<proteinExistence type="predicted"/>
<protein>
    <submittedName>
        <fullName evidence="2">Uncharacterized protein</fullName>
    </submittedName>
</protein>
<feature type="region of interest" description="Disordered" evidence="1">
    <location>
        <begin position="272"/>
        <end position="292"/>
    </location>
</feature>
<accession>A0AA39KMU8</accession>
<feature type="compositionally biased region" description="Low complexity" evidence="1">
    <location>
        <begin position="113"/>
        <end position="132"/>
    </location>
</feature>
<comment type="caution">
    <text evidence="2">The sequence shown here is derived from an EMBL/GenBank/DDBJ whole genome shotgun (WGS) entry which is preliminary data.</text>
</comment>
<dbReference type="EMBL" id="JAQQBR010001832">
    <property type="protein sequence ID" value="KAK0167141.1"/>
    <property type="molecule type" value="Genomic_DNA"/>
</dbReference>
<keyword evidence="3" id="KW-1185">Reference proteome</keyword>
<evidence type="ECO:0000313" key="3">
    <source>
        <dbReference type="Proteomes" id="UP001168972"/>
    </source>
</evidence>
<organism evidence="2 3">
    <name type="scientific">Microctonus hyperodae</name>
    <name type="common">Parasitoid wasp</name>
    <dbReference type="NCBI Taxonomy" id="165561"/>
    <lineage>
        <taxon>Eukaryota</taxon>
        <taxon>Metazoa</taxon>
        <taxon>Ecdysozoa</taxon>
        <taxon>Arthropoda</taxon>
        <taxon>Hexapoda</taxon>
        <taxon>Insecta</taxon>
        <taxon>Pterygota</taxon>
        <taxon>Neoptera</taxon>
        <taxon>Endopterygota</taxon>
        <taxon>Hymenoptera</taxon>
        <taxon>Apocrita</taxon>
        <taxon>Ichneumonoidea</taxon>
        <taxon>Braconidae</taxon>
        <taxon>Euphorinae</taxon>
        <taxon>Microctonus</taxon>
    </lineage>
</organism>